<dbReference type="RefSeq" id="WP_222988265.1">
    <property type="nucleotide sequence ID" value="NZ_JAINVV010000001.1"/>
</dbReference>
<proteinExistence type="predicted"/>
<organism evidence="3 4">
    <name type="scientific">Sphingomonas colocasiae</name>
    <dbReference type="NCBI Taxonomy" id="1848973"/>
    <lineage>
        <taxon>Bacteria</taxon>
        <taxon>Pseudomonadati</taxon>
        <taxon>Pseudomonadota</taxon>
        <taxon>Alphaproteobacteria</taxon>
        <taxon>Sphingomonadales</taxon>
        <taxon>Sphingomonadaceae</taxon>
        <taxon>Sphingomonas</taxon>
    </lineage>
</organism>
<evidence type="ECO:0000259" key="2">
    <source>
        <dbReference type="SMART" id="SM00418"/>
    </source>
</evidence>
<dbReference type="InterPro" id="IPR036390">
    <property type="entry name" value="WH_DNA-bd_sf"/>
</dbReference>
<dbReference type="EMBL" id="JAINVV010000001">
    <property type="protein sequence ID" value="MBY8821185.1"/>
    <property type="molecule type" value="Genomic_DNA"/>
</dbReference>
<keyword evidence="4" id="KW-1185">Reference proteome</keyword>
<dbReference type="SUPFAM" id="SSF46785">
    <property type="entry name" value="Winged helix' DNA-binding domain"/>
    <property type="match status" value="1"/>
</dbReference>
<evidence type="ECO:0000256" key="1">
    <source>
        <dbReference type="SAM" id="MobiDB-lite"/>
    </source>
</evidence>
<name>A0ABS7PIR0_9SPHN</name>
<feature type="region of interest" description="Disordered" evidence="1">
    <location>
        <begin position="187"/>
        <end position="207"/>
    </location>
</feature>
<feature type="domain" description="HTH arsR-type" evidence="2">
    <location>
        <begin position="14"/>
        <end position="94"/>
    </location>
</feature>
<dbReference type="Gene3D" id="1.10.10.10">
    <property type="entry name" value="Winged helix-like DNA-binding domain superfamily/Winged helix DNA-binding domain"/>
    <property type="match status" value="1"/>
</dbReference>
<protein>
    <submittedName>
        <fullName evidence="3">Helix-turn-helix domain-containing protein</fullName>
    </submittedName>
</protein>
<gene>
    <name evidence="3" type="ORF">K7G82_02715</name>
</gene>
<accession>A0ABS7PIR0</accession>
<reference evidence="3 4" key="1">
    <citation type="submission" date="2021-08" db="EMBL/GenBank/DDBJ databases">
        <authorList>
            <person name="Tuo L."/>
        </authorList>
    </citation>
    <scope>NUCLEOTIDE SEQUENCE [LARGE SCALE GENOMIC DNA]</scope>
    <source>
        <strain evidence="3 4">JCM 31229</strain>
    </source>
</reference>
<comment type="caution">
    <text evidence="3">The sequence shown here is derived from an EMBL/GenBank/DDBJ whole genome shotgun (WGS) entry which is preliminary data.</text>
</comment>
<sequence length="207" mass="22918">MTEGDSLNLVGDPMAARAALSPLRRRLLEHLAEPASAAGLGDALGIPRQRVRHHLKVLEQAGLIVEAGQRQRRGFVEKLYAVRPGAMMIDPMLLGFPSIDRDRRDKQDRHSAEHLVRTAARMVHEVGRMRGEAEREGRRLITFTMEADIGFASPVELDAFTARLTRILGDLAQDYPATGDRRQFRLTATGHPTVGTLSGNNERKAVN</sequence>
<dbReference type="InterPro" id="IPR001845">
    <property type="entry name" value="HTH_ArsR_DNA-bd_dom"/>
</dbReference>
<evidence type="ECO:0000313" key="4">
    <source>
        <dbReference type="Proteomes" id="UP000706039"/>
    </source>
</evidence>
<dbReference type="Pfam" id="PF12840">
    <property type="entry name" value="HTH_20"/>
    <property type="match status" value="1"/>
</dbReference>
<dbReference type="InterPro" id="IPR011991">
    <property type="entry name" value="ArsR-like_HTH"/>
</dbReference>
<dbReference type="SMART" id="SM00418">
    <property type="entry name" value="HTH_ARSR"/>
    <property type="match status" value="1"/>
</dbReference>
<evidence type="ECO:0000313" key="3">
    <source>
        <dbReference type="EMBL" id="MBY8821185.1"/>
    </source>
</evidence>
<dbReference type="InterPro" id="IPR036388">
    <property type="entry name" value="WH-like_DNA-bd_sf"/>
</dbReference>
<dbReference type="Proteomes" id="UP000706039">
    <property type="component" value="Unassembled WGS sequence"/>
</dbReference>
<dbReference type="CDD" id="cd00090">
    <property type="entry name" value="HTH_ARSR"/>
    <property type="match status" value="1"/>
</dbReference>